<dbReference type="InterPro" id="IPR055918">
    <property type="entry name" value="DUF7495"/>
</dbReference>
<accession>A0A0G4GIV5</accession>
<feature type="domain" description="DUF7495" evidence="3">
    <location>
        <begin position="29"/>
        <end position="129"/>
    </location>
</feature>
<evidence type="ECO:0000256" key="1">
    <source>
        <dbReference type="SAM" id="MobiDB-lite"/>
    </source>
</evidence>
<feature type="region of interest" description="Disordered" evidence="1">
    <location>
        <begin position="255"/>
        <end position="294"/>
    </location>
</feature>
<dbReference type="Pfam" id="PF24325">
    <property type="entry name" value="DUF7495"/>
    <property type="match status" value="2"/>
</dbReference>
<keyword evidence="2" id="KW-0732">Signal</keyword>
<reference evidence="4" key="1">
    <citation type="submission" date="2014-11" db="EMBL/GenBank/DDBJ databases">
        <authorList>
            <person name="Otto D Thomas"/>
            <person name="Naeem Raeece"/>
        </authorList>
    </citation>
    <scope>NUCLEOTIDE SEQUENCE</scope>
</reference>
<organism evidence="4">
    <name type="scientific">Chromera velia CCMP2878</name>
    <dbReference type="NCBI Taxonomy" id="1169474"/>
    <lineage>
        <taxon>Eukaryota</taxon>
        <taxon>Sar</taxon>
        <taxon>Alveolata</taxon>
        <taxon>Colpodellida</taxon>
        <taxon>Chromeraceae</taxon>
        <taxon>Chromera</taxon>
    </lineage>
</organism>
<evidence type="ECO:0000313" key="4">
    <source>
        <dbReference type="EMBL" id="CEM29652.1"/>
    </source>
</evidence>
<dbReference type="AlphaFoldDB" id="A0A0G4GIV5"/>
<feature type="domain" description="DUF7495" evidence="3">
    <location>
        <begin position="144"/>
        <end position="247"/>
    </location>
</feature>
<protein>
    <recommendedName>
        <fullName evidence="3">DUF7495 domain-containing protein</fullName>
    </recommendedName>
</protein>
<feature type="signal peptide" evidence="2">
    <location>
        <begin position="1"/>
        <end position="17"/>
    </location>
</feature>
<evidence type="ECO:0000256" key="2">
    <source>
        <dbReference type="SAM" id="SignalP"/>
    </source>
</evidence>
<proteinExistence type="predicted"/>
<name>A0A0G4GIV5_9ALVE</name>
<evidence type="ECO:0000259" key="3">
    <source>
        <dbReference type="Pfam" id="PF24325"/>
    </source>
</evidence>
<gene>
    <name evidence="4" type="ORF">Cvel_4751</name>
</gene>
<dbReference type="VEuPathDB" id="CryptoDB:Cvel_4751"/>
<sequence length="457" mass="49333">MWKVVSACLLALPTALGAQVPVRYRAAYDENWAGAASFCQSKGASLCSINDVCPGGAPTSLQPYPSNPFVSGEDQWAPVSDAVNEWIQIGVGGPYHPTCRLHIPHFGPPAWGVDGVPQAHSAFVLCCKDETTVAQQFRPVTFFNSWEGSSESYTDASSFCAQQGSSLCHSWEICPNGSPVSGLFFPQNGIDRWAPVADSSDEWVQVGDTSVGGGHPRCRVHNQNFPGTWWGLDSSPNPWSGDIYCCADPTTTSTTTTTTTTVPATTTTTTTTTPTTTTTTSTTSTTTTTTTSTTTTSTAPWTWQGIYAGDPACSDQYWDCVNWSTSNCPKSYCRETCQMCAPSPRPSGCTCDIDMPIPDRRKMPYFHWVTSCHATTSGSLDCALDSQDGRCYCSSNTGSSLVARARLPIPQEECNNSSWRRFMPYGQVFVNVAQSGANLWPVGADAIARVRNCVWED</sequence>
<dbReference type="EMBL" id="CDMZ01001248">
    <property type="protein sequence ID" value="CEM29652.1"/>
    <property type="molecule type" value="Genomic_DNA"/>
</dbReference>
<feature type="chain" id="PRO_5005190738" description="DUF7495 domain-containing protein" evidence="2">
    <location>
        <begin position="18"/>
        <end position="457"/>
    </location>
</feature>